<dbReference type="AlphaFoldDB" id="A0A6V8KN68"/>
<sequence>MGIIASTGGLIHKDLGANHHMWTSADLYDNNMIAACTRTASFTWFGGYIGTAVIIAVGPEDEYIAATEQHSCGVNGTAFGDSDRTVNWHHYFDPSLQLAGRVTRLVPLQGWRFEARVAAKVAENAGTILAIASLF</sequence>
<dbReference type="EMBL" id="BLPF01000002">
    <property type="protein sequence ID" value="GFJ82125.1"/>
    <property type="molecule type" value="Genomic_DNA"/>
</dbReference>
<reference evidence="1 2" key="2">
    <citation type="submission" date="2020-03" db="EMBL/GenBank/DDBJ databases">
        <authorList>
            <person name="Ichikawa N."/>
            <person name="Kimura A."/>
            <person name="Kitahashi Y."/>
            <person name="Uohara A."/>
        </authorList>
    </citation>
    <scope>NUCLEOTIDE SEQUENCE [LARGE SCALE GENOMIC DNA]</scope>
    <source>
        <strain evidence="1 2">NBRC 108639</strain>
    </source>
</reference>
<dbReference type="RefSeq" id="WP_173062226.1">
    <property type="nucleotide sequence ID" value="NZ_BAABGO010000046.1"/>
</dbReference>
<evidence type="ECO:0000313" key="1">
    <source>
        <dbReference type="EMBL" id="GFJ82125.1"/>
    </source>
</evidence>
<organism evidence="1 2">
    <name type="scientific">Phytohabitans houttuyneae</name>
    <dbReference type="NCBI Taxonomy" id="1076126"/>
    <lineage>
        <taxon>Bacteria</taxon>
        <taxon>Bacillati</taxon>
        <taxon>Actinomycetota</taxon>
        <taxon>Actinomycetes</taxon>
        <taxon>Micromonosporales</taxon>
        <taxon>Micromonosporaceae</taxon>
    </lineage>
</organism>
<reference evidence="1 2" key="1">
    <citation type="submission" date="2020-03" db="EMBL/GenBank/DDBJ databases">
        <title>Whole genome shotgun sequence of Phytohabitans houttuyneae NBRC 108639.</title>
        <authorList>
            <person name="Komaki H."/>
            <person name="Tamura T."/>
        </authorList>
    </citation>
    <scope>NUCLEOTIDE SEQUENCE [LARGE SCALE GENOMIC DNA]</scope>
    <source>
        <strain evidence="1 2">NBRC 108639</strain>
    </source>
</reference>
<gene>
    <name evidence="1" type="ORF">Phou_063050</name>
</gene>
<evidence type="ECO:0000313" key="2">
    <source>
        <dbReference type="Proteomes" id="UP000482800"/>
    </source>
</evidence>
<keyword evidence="2" id="KW-1185">Reference proteome</keyword>
<accession>A0A6V8KN68</accession>
<comment type="caution">
    <text evidence="1">The sequence shown here is derived from an EMBL/GenBank/DDBJ whole genome shotgun (WGS) entry which is preliminary data.</text>
</comment>
<name>A0A6V8KN68_9ACTN</name>
<proteinExistence type="predicted"/>
<dbReference type="Proteomes" id="UP000482800">
    <property type="component" value="Unassembled WGS sequence"/>
</dbReference>
<protein>
    <submittedName>
        <fullName evidence="1">Uncharacterized protein</fullName>
    </submittedName>
</protein>